<keyword evidence="2" id="KW-1003">Cell membrane</keyword>
<dbReference type="AlphaFoldDB" id="A0A1H7IK99"/>
<dbReference type="Gene3D" id="3.90.550.10">
    <property type="entry name" value="Spore Coat Polysaccharide Biosynthesis Protein SpsA, Chain A"/>
    <property type="match status" value="1"/>
</dbReference>
<feature type="domain" description="Glycosyltransferase 2-like" evidence="6">
    <location>
        <begin position="46"/>
        <end position="180"/>
    </location>
</feature>
<dbReference type="PANTHER" id="PTHR43646">
    <property type="entry name" value="GLYCOSYLTRANSFERASE"/>
    <property type="match status" value="1"/>
</dbReference>
<dbReference type="RefSeq" id="WP_090603341.1">
    <property type="nucleotide sequence ID" value="NZ_FNZR01000002.1"/>
</dbReference>
<dbReference type="Proteomes" id="UP000198916">
    <property type="component" value="Unassembled WGS sequence"/>
</dbReference>
<evidence type="ECO:0000259" key="6">
    <source>
        <dbReference type="Pfam" id="PF00535"/>
    </source>
</evidence>
<dbReference type="STRING" id="332977.SAMN05421740_102249"/>
<dbReference type="PANTHER" id="PTHR43646:SF2">
    <property type="entry name" value="GLYCOSYLTRANSFERASE 2-LIKE DOMAIN-CONTAINING PROTEIN"/>
    <property type="match status" value="1"/>
</dbReference>
<keyword evidence="4 7" id="KW-0808">Transferase</keyword>
<dbReference type="InterPro" id="IPR001173">
    <property type="entry name" value="Glyco_trans_2-like"/>
</dbReference>
<dbReference type="GO" id="GO:0005886">
    <property type="term" value="C:plasma membrane"/>
    <property type="evidence" value="ECO:0007669"/>
    <property type="project" value="UniProtKB-SubCell"/>
</dbReference>
<dbReference type="Pfam" id="PF00535">
    <property type="entry name" value="Glycos_transf_2"/>
    <property type="match status" value="1"/>
</dbReference>
<dbReference type="EMBL" id="FNZR01000002">
    <property type="protein sequence ID" value="SEK62157.1"/>
    <property type="molecule type" value="Genomic_DNA"/>
</dbReference>
<reference evidence="8" key="1">
    <citation type="submission" date="2016-10" db="EMBL/GenBank/DDBJ databases">
        <authorList>
            <person name="Varghese N."/>
            <person name="Submissions S."/>
        </authorList>
    </citation>
    <scope>NUCLEOTIDE SEQUENCE [LARGE SCALE GENOMIC DNA]</scope>
    <source>
        <strain evidence="8">Jip14</strain>
    </source>
</reference>
<keyword evidence="5" id="KW-0472">Membrane</keyword>
<dbReference type="InterPro" id="IPR029044">
    <property type="entry name" value="Nucleotide-diphossugar_trans"/>
</dbReference>
<dbReference type="SUPFAM" id="SSF53448">
    <property type="entry name" value="Nucleotide-diphospho-sugar transferases"/>
    <property type="match status" value="1"/>
</dbReference>
<keyword evidence="8" id="KW-1185">Reference proteome</keyword>
<dbReference type="GO" id="GO:0016757">
    <property type="term" value="F:glycosyltransferase activity"/>
    <property type="evidence" value="ECO:0007669"/>
    <property type="project" value="UniProtKB-KW"/>
</dbReference>
<keyword evidence="3" id="KW-0328">Glycosyltransferase</keyword>
<evidence type="ECO:0000256" key="4">
    <source>
        <dbReference type="ARBA" id="ARBA00022679"/>
    </source>
</evidence>
<comment type="subcellular location">
    <subcellularLocation>
        <location evidence="1">Cell membrane</location>
    </subcellularLocation>
</comment>
<protein>
    <submittedName>
        <fullName evidence="7">Glycosyltransferase involved in cell wall bisynthesis</fullName>
    </submittedName>
</protein>
<dbReference type="CDD" id="cd00761">
    <property type="entry name" value="Glyco_tranf_GTA_type"/>
    <property type="match status" value="1"/>
</dbReference>
<evidence type="ECO:0000313" key="7">
    <source>
        <dbReference type="EMBL" id="SEK62157.1"/>
    </source>
</evidence>
<evidence type="ECO:0000256" key="1">
    <source>
        <dbReference type="ARBA" id="ARBA00004236"/>
    </source>
</evidence>
<proteinExistence type="predicted"/>
<dbReference type="OrthoDB" id="1016922at2"/>
<name>A0A1H7IK99_9SPHI</name>
<accession>A0A1H7IK99</accession>
<evidence type="ECO:0000256" key="2">
    <source>
        <dbReference type="ARBA" id="ARBA00022475"/>
    </source>
</evidence>
<evidence type="ECO:0000313" key="8">
    <source>
        <dbReference type="Proteomes" id="UP000198916"/>
    </source>
</evidence>
<evidence type="ECO:0000256" key="5">
    <source>
        <dbReference type="ARBA" id="ARBA00023136"/>
    </source>
</evidence>
<sequence length="278" mass="32280">MAGFRNPKWLTKFQFSVERFEDITEETFTQVNAKLDSLSHPDPVVSIVVIAWNEETNILRCISSLAETISAYPLEIIVVNNNSTDKTQHTIDQLHVRAFIELKQGAGPARQKGQVHAKGKYILTADADCIYPPYWVDEMVHVLKQPKVVCVYGRYSFIGEGGFPRWQLLVLEKLKDIMAEIRHFRQPYFNCFGISMGYIKEYGLNIGFIQENRRGEDGQLCLDLMKYGKIKQVRSAKARVWTDIRTLQKEGNFVNVIYNRFMADIKRFKYNFIHRKLS</sequence>
<organism evidence="7 8">
    <name type="scientific">Parapedobacter koreensis</name>
    <dbReference type="NCBI Taxonomy" id="332977"/>
    <lineage>
        <taxon>Bacteria</taxon>
        <taxon>Pseudomonadati</taxon>
        <taxon>Bacteroidota</taxon>
        <taxon>Sphingobacteriia</taxon>
        <taxon>Sphingobacteriales</taxon>
        <taxon>Sphingobacteriaceae</taxon>
        <taxon>Parapedobacter</taxon>
    </lineage>
</organism>
<gene>
    <name evidence="7" type="ORF">SAMN05421740_102249</name>
</gene>
<evidence type="ECO:0000256" key="3">
    <source>
        <dbReference type="ARBA" id="ARBA00022676"/>
    </source>
</evidence>